<evidence type="ECO:0000256" key="1">
    <source>
        <dbReference type="SAM" id="SignalP"/>
    </source>
</evidence>
<gene>
    <name evidence="2" type="ORF">ACLA_053090</name>
</gene>
<dbReference type="RefSeq" id="XP_001272261.1">
    <property type="nucleotide sequence ID" value="XM_001272260.1"/>
</dbReference>
<keyword evidence="1" id="KW-0732">Signal</keyword>
<proteinExistence type="predicted"/>
<reference evidence="2 3" key="1">
    <citation type="journal article" date="2008" name="PLoS Genet.">
        <title>Genomic islands in the pathogenic filamentous fungus Aspergillus fumigatus.</title>
        <authorList>
            <person name="Fedorova N.D."/>
            <person name="Khaldi N."/>
            <person name="Joardar V.S."/>
            <person name="Maiti R."/>
            <person name="Amedeo P."/>
            <person name="Anderson M.J."/>
            <person name="Crabtree J."/>
            <person name="Silva J.C."/>
            <person name="Badger J.H."/>
            <person name="Albarraq A."/>
            <person name="Angiuoli S."/>
            <person name="Bussey H."/>
            <person name="Bowyer P."/>
            <person name="Cotty P.J."/>
            <person name="Dyer P.S."/>
            <person name="Egan A."/>
            <person name="Galens K."/>
            <person name="Fraser-Liggett C.M."/>
            <person name="Haas B.J."/>
            <person name="Inman J.M."/>
            <person name="Kent R."/>
            <person name="Lemieux S."/>
            <person name="Malavazi I."/>
            <person name="Orvis J."/>
            <person name="Roemer T."/>
            <person name="Ronning C.M."/>
            <person name="Sundaram J.P."/>
            <person name="Sutton G."/>
            <person name="Turner G."/>
            <person name="Venter J.C."/>
            <person name="White O.R."/>
            <person name="Whitty B.R."/>
            <person name="Youngman P."/>
            <person name="Wolfe K.H."/>
            <person name="Goldman G.H."/>
            <person name="Wortman J.R."/>
            <person name="Jiang B."/>
            <person name="Denning D.W."/>
            <person name="Nierman W.C."/>
        </authorList>
    </citation>
    <scope>NUCLEOTIDE SEQUENCE [LARGE SCALE GENOMIC DNA]</scope>
    <source>
        <strain evidence="3">ATCC 1007 / CBS 513.65 / DSM 816 / NCTC 3887 / NRRL 1</strain>
    </source>
</reference>
<feature type="signal peptide" evidence="1">
    <location>
        <begin position="1"/>
        <end position="18"/>
    </location>
</feature>
<dbReference type="OrthoDB" id="4710131at2759"/>
<sequence>MRFLLLSLVGIFASLANATGCNKCLNQNEDRLRLGCFDKCKEAFSPSSSEWRACRDQCDEFVFHDHCCTSSCSTKPNVCLNDYFHRVGLHKRESSDTETFRSWLESIRENPDHLDKRALLAGDAPYHFIRSTEDLRSLNHPDFHETVVYDVSDHEEHTLERRVDHGKVCCLAAKTVLNAGALQVAPALQKDEWNEEEYAGLVLVSFGVAGAWACNYAYNVQCIFFNGRPAPEH</sequence>
<dbReference type="eggNOG" id="ENOG502SRMC">
    <property type="taxonomic scope" value="Eukaryota"/>
</dbReference>
<dbReference type="EMBL" id="DS027054">
    <property type="protein sequence ID" value="EAW10835.1"/>
    <property type="molecule type" value="Genomic_DNA"/>
</dbReference>
<dbReference type="OMA" id="HCCTSSC"/>
<dbReference type="VEuPathDB" id="FungiDB:ACLA_053090"/>
<evidence type="ECO:0000313" key="2">
    <source>
        <dbReference type="EMBL" id="EAW10835.1"/>
    </source>
</evidence>
<feature type="chain" id="PRO_5002633488" evidence="1">
    <location>
        <begin position="19"/>
        <end position="233"/>
    </location>
</feature>
<accession>A1CIY0</accession>
<evidence type="ECO:0000313" key="3">
    <source>
        <dbReference type="Proteomes" id="UP000006701"/>
    </source>
</evidence>
<dbReference type="GeneID" id="4704023"/>
<keyword evidence="3" id="KW-1185">Reference proteome</keyword>
<dbReference type="AlphaFoldDB" id="A1CIY0"/>
<organism evidence="2 3">
    <name type="scientific">Aspergillus clavatus (strain ATCC 1007 / CBS 513.65 / DSM 816 / NCTC 3887 / NRRL 1 / QM 1276 / 107)</name>
    <dbReference type="NCBI Taxonomy" id="344612"/>
    <lineage>
        <taxon>Eukaryota</taxon>
        <taxon>Fungi</taxon>
        <taxon>Dikarya</taxon>
        <taxon>Ascomycota</taxon>
        <taxon>Pezizomycotina</taxon>
        <taxon>Eurotiomycetes</taxon>
        <taxon>Eurotiomycetidae</taxon>
        <taxon>Eurotiales</taxon>
        <taxon>Aspergillaceae</taxon>
        <taxon>Aspergillus</taxon>
        <taxon>Aspergillus subgen. Fumigati</taxon>
    </lineage>
</organism>
<protein>
    <submittedName>
        <fullName evidence="2">Uncharacterized protein</fullName>
    </submittedName>
</protein>
<dbReference type="KEGG" id="act:ACLA_053090"/>
<name>A1CIY0_ASPCL</name>
<dbReference type="HOGENOM" id="CLU_1189666_0_0_1"/>
<dbReference type="Proteomes" id="UP000006701">
    <property type="component" value="Unassembled WGS sequence"/>
</dbReference>